<dbReference type="InterPro" id="IPR037401">
    <property type="entry name" value="SnoaL-like"/>
</dbReference>
<reference evidence="2" key="1">
    <citation type="submission" date="2020-05" db="EMBL/GenBank/DDBJ databases">
        <authorList>
            <person name="Chiriac C."/>
            <person name="Salcher M."/>
            <person name="Ghai R."/>
            <person name="Kavagutti S V."/>
        </authorList>
    </citation>
    <scope>NUCLEOTIDE SEQUENCE</scope>
</reference>
<dbReference type="InterPro" id="IPR032710">
    <property type="entry name" value="NTF2-like_dom_sf"/>
</dbReference>
<dbReference type="EMBL" id="CAEZYU010000195">
    <property type="protein sequence ID" value="CAB4763942.1"/>
    <property type="molecule type" value="Genomic_DNA"/>
</dbReference>
<accession>A0A6J6UVX2</accession>
<dbReference type="SUPFAM" id="SSF54427">
    <property type="entry name" value="NTF2-like"/>
    <property type="match status" value="1"/>
</dbReference>
<feature type="domain" description="SnoaL-like" evidence="1">
    <location>
        <begin position="3"/>
        <end position="133"/>
    </location>
</feature>
<gene>
    <name evidence="2" type="ORF">UFOPK2766_02399</name>
</gene>
<protein>
    <submittedName>
        <fullName evidence="2">Unannotated protein</fullName>
    </submittedName>
</protein>
<sequence>MSETEDYVALTRLQSAYADVISRRAWLELDPLFLPQALVRIDTVTREAFELVGPAALGEFISTAVQRFEFFEFVILNSHCSLYTAGEPDKAAARIFMCEVRRDVGTGDWSTAYGVYHDRYERVEGTWMFARRDYQSLTRTDGPVFPFPHHLGID</sequence>
<evidence type="ECO:0000259" key="1">
    <source>
        <dbReference type="Pfam" id="PF13577"/>
    </source>
</evidence>
<evidence type="ECO:0000313" key="2">
    <source>
        <dbReference type="EMBL" id="CAB4763942.1"/>
    </source>
</evidence>
<organism evidence="2">
    <name type="scientific">freshwater metagenome</name>
    <dbReference type="NCBI Taxonomy" id="449393"/>
    <lineage>
        <taxon>unclassified sequences</taxon>
        <taxon>metagenomes</taxon>
        <taxon>ecological metagenomes</taxon>
    </lineage>
</organism>
<dbReference type="Gene3D" id="3.10.450.50">
    <property type="match status" value="1"/>
</dbReference>
<proteinExistence type="predicted"/>
<dbReference type="Pfam" id="PF13577">
    <property type="entry name" value="SnoaL_4"/>
    <property type="match status" value="1"/>
</dbReference>
<dbReference type="AlphaFoldDB" id="A0A6J6UVX2"/>
<name>A0A6J6UVX2_9ZZZZ</name>